<name>A0A670IXM2_PODMU</name>
<comment type="similarity">
    <text evidence="1">Belongs to the folate receptor family.</text>
</comment>
<dbReference type="GO" id="GO:1902444">
    <property type="term" value="F:riboflavin binding"/>
    <property type="evidence" value="ECO:0007669"/>
    <property type="project" value="TreeGrafter"/>
</dbReference>
<evidence type="ECO:0000313" key="7">
    <source>
        <dbReference type="Proteomes" id="UP000472272"/>
    </source>
</evidence>
<dbReference type="GO" id="GO:0009897">
    <property type="term" value="C:external side of plasma membrane"/>
    <property type="evidence" value="ECO:0007669"/>
    <property type="project" value="TreeGrafter"/>
</dbReference>
<keyword evidence="3" id="KW-1015">Disulfide bond</keyword>
<organism evidence="6 7">
    <name type="scientific">Podarcis muralis</name>
    <name type="common">Wall lizard</name>
    <name type="synonym">Lacerta muralis</name>
    <dbReference type="NCBI Taxonomy" id="64176"/>
    <lineage>
        <taxon>Eukaryota</taxon>
        <taxon>Metazoa</taxon>
        <taxon>Chordata</taxon>
        <taxon>Craniata</taxon>
        <taxon>Vertebrata</taxon>
        <taxon>Euteleostomi</taxon>
        <taxon>Lepidosauria</taxon>
        <taxon>Squamata</taxon>
        <taxon>Bifurcata</taxon>
        <taxon>Unidentata</taxon>
        <taxon>Episquamata</taxon>
        <taxon>Laterata</taxon>
        <taxon>Lacertibaenia</taxon>
        <taxon>Lacertidae</taxon>
        <taxon>Podarcis</taxon>
    </lineage>
</organism>
<dbReference type="InterPro" id="IPR004269">
    <property type="entry name" value="Folate_rcpt"/>
</dbReference>
<evidence type="ECO:0000313" key="6">
    <source>
        <dbReference type="Ensembl" id="ENSPMRP00000016184.1"/>
    </source>
</evidence>
<keyword evidence="4" id="KW-0472">Membrane</keyword>
<protein>
    <recommendedName>
        <fullName evidence="5">Folate receptor-like domain-containing protein</fullName>
    </recommendedName>
</protein>
<reference evidence="6 7" key="1">
    <citation type="journal article" date="2019" name="Proc. Natl. Acad. Sci. U.S.A.">
        <title>Regulatory changes in pterin and carotenoid genes underlie balanced color polymorphisms in the wall lizard.</title>
        <authorList>
            <person name="Andrade P."/>
            <person name="Pinho C."/>
            <person name="Perez I de Lanuza G."/>
            <person name="Afonso S."/>
            <person name="Brejcha J."/>
            <person name="Rubin C.J."/>
            <person name="Wallerman O."/>
            <person name="Pereira P."/>
            <person name="Sabatino S.J."/>
            <person name="Bellati A."/>
            <person name="Pellitteri-Rosa D."/>
            <person name="Bosakova Z."/>
            <person name="Bunikis I."/>
            <person name="Carretero M.A."/>
            <person name="Feiner N."/>
            <person name="Marsik P."/>
            <person name="Pauperio F."/>
            <person name="Salvi D."/>
            <person name="Soler L."/>
            <person name="While G.M."/>
            <person name="Uller T."/>
            <person name="Font E."/>
            <person name="Andersson L."/>
            <person name="Carneiro M."/>
        </authorList>
    </citation>
    <scope>NUCLEOTIDE SEQUENCE</scope>
</reference>
<dbReference type="AlphaFoldDB" id="A0A670IXM2"/>
<keyword evidence="7" id="KW-1185">Reference proteome</keyword>
<keyword evidence="2" id="KW-0732">Signal</keyword>
<evidence type="ECO:0000259" key="5">
    <source>
        <dbReference type="Pfam" id="PF03024"/>
    </source>
</evidence>
<dbReference type="GeneTree" id="ENSGT00950000183144"/>
<dbReference type="GO" id="GO:0038023">
    <property type="term" value="F:signaling receptor activity"/>
    <property type="evidence" value="ECO:0007669"/>
    <property type="project" value="TreeGrafter"/>
</dbReference>
<dbReference type="Pfam" id="PF03024">
    <property type="entry name" value="Folate_rec"/>
    <property type="match status" value="1"/>
</dbReference>
<dbReference type="PANTHER" id="PTHR10517">
    <property type="entry name" value="FOLATE RECEPTOR"/>
    <property type="match status" value="1"/>
</dbReference>
<evidence type="ECO:0000256" key="2">
    <source>
        <dbReference type="ARBA" id="ARBA00022729"/>
    </source>
</evidence>
<accession>A0A670IXM2</accession>
<dbReference type="InterPro" id="IPR018143">
    <property type="entry name" value="Folate_rcpt-like"/>
</dbReference>
<dbReference type="OMA" id="CQIYAES"/>
<feature type="domain" description="Folate receptor-like" evidence="5">
    <location>
        <begin position="30"/>
        <end position="197"/>
    </location>
</feature>
<dbReference type="Ensembl" id="ENSPMRT00000017278.1">
    <property type="protein sequence ID" value="ENSPMRP00000016184.1"/>
    <property type="gene ID" value="ENSPMRG00000010809.1"/>
</dbReference>
<keyword evidence="4" id="KW-1133">Transmembrane helix</keyword>
<dbReference type="PANTHER" id="PTHR10517:SF19">
    <property type="entry name" value="RETBINDIN"/>
    <property type="match status" value="1"/>
</dbReference>
<evidence type="ECO:0000256" key="4">
    <source>
        <dbReference type="SAM" id="Phobius"/>
    </source>
</evidence>
<dbReference type="GO" id="GO:0032217">
    <property type="term" value="F:riboflavin transmembrane transporter activity"/>
    <property type="evidence" value="ECO:0007669"/>
    <property type="project" value="TreeGrafter"/>
</dbReference>
<evidence type="ECO:0000256" key="3">
    <source>
        <dbReference type="ARBA" id="ARBA00023157"/>
    </source>
</evidence>
<evidence type="ECO:0000256" key="1">
    <source>
        <dbReference type="ARBA" id="ARBA00007932"/>
    </source>
</evidence>
<keyword evidence="4" id="KW-0812">Transmembrane</keyword>
<sequence>MSSGGGTFWIMGIAWALVVSWTSATGMEDRCLPGGKHKASPSPEGQLGICQIYAESEYWLRARRQQEGEATRLEELWASRKWTNDIYWNRCGSLSSRCEGYLQQLECFYRCSPIAAQWPHPQRPTAVLAVPLCQSFCDQWYDACKEDLTCARNWLTDWHWGPEGNNCSQDCLSYALSPRNHMSHEEIPVLSHVWEKQLLEEKEELHHSQEASASAQTKPSLSVFLKSHKLCERALSTT</sequence>
<proteinExistence type="inferred from homology"/>
<feature type="transmembrane region" description="Helical" evidence="4">
    <location>
        <begin position="6"/>
        <end position="24"/>
    </location>
</feature>
<reference evidence="6" key="3">
    <citation type="submission" date="2025-09" db="UniProtKB">
        <authorList>
            <consortium name="Ensembl"/>
        </authorList>
    </citation>
    <scope>IDENTIFICATION</scope>
</reference>
<reference evidence="6" key="2">
    <citation type="submission" date="2025-08" db="UniProtKB">
        <authorList>
            <consortium name="Ensembl"/>
        </authorList>
    </citation>
    <scope>IDENTIFICATION</scope>
</reference>
<dbReference type="Proteomes" id="UP000472272">
    <property type="component" value="Chromosome 2"/>
</dbReference>